<proteinExistence type="predicted"/>
<organism evidence="1 2">
    <name type="scientific">Achromobacter denitrificans</name>
    <name type="common">Alcaligenes denitrificans</name>
    <dbReference type="NCBI Taxonomy" id="32002"/>
    <lineage>
        <taxon>Bacteria</taxon>
        <taxon>Pseudomonadati</taxon>
        <taxon>Pseudomonadota</taxon>
        <taxon>Betaproteobacteria</taxon>
        <taxon>Burkholderiales</taxon>
        <taxon>Alcaligenaceae</taxon>
        <taxon>Achromobacter</taxon>
    </lineage>
</organism>
<dbReference type="Proteomes" id="UP000509782">
    <property type="component" value="Chromosome"/>
</dbReference>
<name>A0A6N0JE57_ACHDE</name>
<reference evidence="1 2" key="1">
    <citation type="submission" date="2020-05" db="EMBL/GenBank/DDBJ databases">
        <title>FDA dAtabase for Regulatory Grade micrObial Sequences (FDA-ARGOS): Supporting development and validation of Infectious Disease Dx tests.</title>
        <authorList>
            <person name="Sproer C."/>
            <person name="Gronow S."/>
            <person name="Severitt S."/>
            <person name="Schroder I."/>
            <person name="Tallon L."/>
            <person name="Sadzewicz L."/>
            <person name="Zhao X."/>
            <person name="Vavikolanu K."/>
            <person name="Mehta A."/>
            <person name="Aluvathingal J."/>
            <person name="Nadendla S."/>
            <person name="Myers T."/>
            <person name="Yan Y."/>
            <person name="Sichtig H."/>
        </authorList>
    </citation>
    <scope>NUCLEOTIDE SEQUENCE [LARGE SCALE GENOMIC DNA]</scope>
    <source>
        <strain evidence="1 2">FDAARGOS_787</strain>
    </source>
</reference>
<sequence>MPLPPEPYVPRRIACLDTWRDAAHTIKAYAIQRDPDPAAPMLSAEVARAARDAAAAVLRDHAAGERSHGLGFCIVHVGEEAVWLLVDWWLSGGIMCQRMLSAPLDDPRRFEPVQAPALACVWELAVTAHERDAWVRHMLRAEPSPEAWLADVLPAGSY</sequence>
<gene>
    <name evidence="1" type="ORF">FOC81_01280</name>
</gene>
<dbReference type="RefSeq" id="WP_174715584.1">
    <property type="nucleotide sequence ID" value="NZ_CP054569.1"/>
</dbReference>
<protein>
    <recommendedName>
        <fullName evidence="3">Isochorismatase</fullName>
    </recommendedName>
</protein>
<dbReference type="AlphaFoldDB" id="A0A6N0JE57"/>
<accession>A0A6N0JE57</accession>
<evidence type="ECO:0000313" key="1">
    <source>
        <dbReference type="EMBL" id="QKQ45421.1"/>
    </source>
</evidence>
<evidence type="ECO:0008006" key="3">
    <source>
        <dbReference type="Google" id="ProtNLM"/>
    </source>
</evidence>
<evidence type="ECO:0000313" key="2">
    <source>
        <dbReference type="Proteomes" id="UP000509782"/>
    </source>
</evidence>
<dbReference type="EMBL" id="CP054569">
    <property type="protein sequence ID" value="QKQ45421.1"/>
    <property type="molecule type" value="Genomic_DNA"/>
</dbReference>